<evidence type="ECO:0000256" key="8">
    <source>
        <dbReference type="SAM" id="MobiDB-lite"/>
    </source>
</evidence>
<evidence type="ECO:0000256" key="6">
    <source>
        <dbReference type="PROSITE-ProRule" id="PRU00175"/>
    </source>
</evidence>
<keyword evidence="5" id="KW-0539">Nucleus</keyword>
<dbReference type="SUPFAM" id="SSF57850">
    <property type="entry name" value="RING/U-box"/>
    <property type="match status" value="1"/>
</dbReference>
<accession>A0ABD2JLV3</accession>
<dbReference type="InterPro" id="IPR001841">
    <property type="entry name" value="Znf_RING"/>
</dbReference>
<evidence type="ECO:0000256" key="3">
    <source>
        <dbReference type="ARBA" id="ARBA00022771"/>
    </source>
</evidence>
<comment type="subcellular location">
    <subcellularLocation>
        <location evidence="1">Nucleus</location>
    </subcellularLocation>
</comment>
<keyword evidence="3 6" id="KW-0863">Zinc-finger</keyword>
<dbReference type="AlphaFoldDB" id="A0ABD2JLV3"/>
<dbReference type="InterPro" id="IPR004575">
    <property type="entry name" value="MAT1/Tfb3"/>
</dbReference>
<dbReference type="Pfam" id="PF17121">
    <property type="entry name" value="zf-C3HC4_5"/>
    <property type="match status" value="1"/>
</dbReference>
<comment type="caution">
    <text evidence="10">The sequence shown here is derived from an EMBL/GenBank/DDBJ whole genome shotgun (WGS) entry which is preliminary data.</text>
</comment>
<dbReference type="InterPro" id="IPR015877">
    <property type="entry name" value="MAT1_centre"/>
</dbReference>
<keyword evidence="11" id="KW-1185">Reference proteome</keyword>
<dbReference type="GO" id="GO:0008270">
    <property type="term" value="F:zinc ion binding"/>
    <property type="evidence" value="ECO:0007669"/>
    <property type="project" value="UniProtKB-KW"/>
</dbReference>
<evidence type="ECO:0000259" key="9">
    <source>
        <dbReference type="PROSITE" id="PS50089"/>
    </source>
</evidence>
<evidence type="ECO:0000313" key="11">
    <source>
        <dbReference type="Proteomes" id="UP001620626"/>
    </source>
</evidence>
<dbReference type="PANTHER" id="PTHR12683:SF13">
    <property type="entry name" value="CDK-ACTIVATING KINASE ASSEMBLY FACTOR MAT1"/>
    <property type="match status" value="1"/>
</dbReference>
<dbReference type="PROSITE" id="PS00518">
    <property type="entry name" value="ZF_RING_1"/>
    <property type="match status" value="1"/>
</dbReference>
<feature type="coiled-coil region" evidence="7">
    <location>
        <begin position="106"/>
        <end position="142"/>
    </location>
</feature>
<dbReference type="PROSITE" id="PS50089">
    <property type="entry name" value="ZF_RING_2"/>
    <property type="match status" value="1"/>
</dbReference>
<feature type="domain" description="RING-type" evidence="9">
    <location>
        <begin position="11"/>
        <end position="55"/>
    </location>
</feature>
<keyword evidence="7" id="KW-0175">Coiled coil</keyword>
<evidence type="ECO:0000313" key="10">
    <source>
        <dbReference type="EMBL" id="KAL3091605.1"/>
    </source>
</evidence>
<protein>
    <recommendedName>
        <fullName evidence="9">RING-type domain-containing protein</fullName>
    </recommendedName>
</protein>
<dbReference type="GO" id="GO:0005634">
    <property type="term" value="C:nucleus"/>
    <property type="evidence" value="ECO:0007669"/>
    <property type="project" value="UniProtKB-SubCell"/>
</dbReference>
<proteinExistence type="predicted"/>
<evidence type="ECO:0000256" key="7">
    <source>
        <dbReference type="SAM" id="Coils"/>
    </source>
</evidence>
<dbReference type="InterPro" id="IPR013083">
    <property type="entry name" value="Znf_RING/FYVE/PHD"/>
</dbReference>
<sequence>MKNDIDNYRKCPKCKTSEFQNRSLVMMINECCHPLCQNCVENLFARNVAPCPYDECGKMLKRSGFWVQQFDDPRVERENFIRKRLAKTYNLHEDDFETLREFNDYLERVEEIVFRLVNELQVEETEQEMQTFREKYGEAIERNRRRPTKDDLWVKAMLEEETLRKSKVQEEKIETGHRSGSVKFDPKAIIDELRASDLPAEVVLDRQRRKRIEQEMADKEEMMRRKRDKQEEKQRAKERTTFGVIRPSGKPYYHNQPTFSLNGPPLPSDEEIERLGYLQFVRQASTSSVAGGYLARIGCTRAILEAHAGLLTSI</sequence>
<dbReference type="Pfam" id="PF25811">
    <property type="entry name" value="CAK-anch_MAT1"/>
    <property type="match status" value="1"/>
</dbReference>
<evidence type="ECO:0000256" key="5">
    <source>
        <dbReference type="ARBA" id="ARBA00023242"/>
    </source>
</evidence>
<organism evidence="10 11">
    <name type="scientific">Heterodera trifolii</name>
    <dbReference type="NCBI Taxonomy" id="157864"/>
    <lineage>
        <taxon>Eukaryota</taxon>
        <taxon>Metazoa</taxon>
        <taxon>Ecdysozoa</taxon>
        <taxon>Nematoda</taxon>
        <taxon>Chromadorea</taxon>
        <taxon>Rhabditida</taxon>
        <taxon>Tylenchina</taxon>
        <taxon>Tylenchomorpha</taxon>
        <taxon>Tylenchoidea</taxon>
        <taxon>Heteroderidae</taxon>
        <taxon>Heteroderinae</taxon>
        <taxon>Heterodera</taxon>
    </lineage>
</organism>
<gene>
    <name evidence="10" type="ORF">niasHT_024187</name>
</gene>
<dbReference type="Gene3D" id="3.30.40.10">
    <property type="entry name" value="Zinc/RING finger domain, C3HC4 (zinc finger)"/>
    <property type="match status" value="1"/>
</dbReference>
<dbReference type="InterPro" id="IPR017907">
    <property type="entry name" value="Znf_RING_CS"/>
</dbReference>
<name>A0ABD2JLV3_9BILA</name>
<dbReference type="PANTHER" id="PTHR12683">
    <property type="entry name" value="CDK-ACTIVATING KINASE ASSEMBLY FACTOR MAT1"/>
    <property type="match status" value="1"/>
</dbReference>
<evidence type="ECO:0000256" key="4">
    <source>
        <dbReference type="ARBA" id="ARBA00022833"/>
    </source>
</evidence>
<evidence type="ECO:0000256" key="2">
    <source>
        <dbReference type="ARBA" id="ARBA00022723"/>
    </source>
</evidence>
<dbReference type="NCBIfam" id="TIGR00570">
    <property type="entry name" value="cdk7"/>
    <property type="match status" value="1"/>
</dbReference>
<reference evidence="10 11" key="1">
    <citation type="submission" date="2024-10" db="EMBL/GenBank/DDBJ databases">
        <authorList>
            <person name="Kim D."/>
        </authorList>
    </citation>
    <scope>NUCLEOTIDE SEQUENCE [LARGE SCALE GENOMIC DNA]</scope>
    <source>
        <strain evidence="10">BH-2024</strain>
    </source>
</reference>
<keyword evidence="4" id="KW-0862">Zinc</keyword>
<feature type="region of interest" description="Disordered" evidence="8">
    <location>
        <begin position="217"/>
        <end position="238"/>
    </location>
</feature>
<dbReference type="EMBL" id="JBICBT010000941">
    <property type="protein sequence ID" value="KAL3091605.1"/>
    <property type="molecule type" value="Genomic_DNA"/>
</dbReference>
<dbReference type="Pfam" id="PF06391">
    <property type="entry name" value="MAT1"/>
    <property type="match status" value="1"/>
</dbReference>
<keyword evidence="2" id="KW-0479">Metal-binding</keyword>
<dbReference type="InterPro" id="IPR057657">
    <property type="entry name" value="MAT1_CAK-anch"/>
</dbReference>
<dbReference type="Proteomes" id="UP001620626">
    <property type="component" value="Unassembled WGS sequence"/>
</dbReference>
<evidence type="ECO:0000256" key="1">
    <source>
        <dbReference type="ARBA" id="ARBA00004123"/>
    </source>
</evidence>